<dbReference type="EMBL" id="MU826382">
    <property type="protein sequence ID" value="KAJ7377183.1"/>
    <property type="molecule type" value="Genomic_DNA"/>
</dbReference>
<feature type="compositionally biased region" description="Basic residues" evidence="1">
    <location>
        <begin position="81"/>
        <end position="92"/>
    </location>
</feature>
<name>A0A9W9ZAM4_9CNID</name>
<feature type="compositionally biased region" description="Low complexity" evidence="1">
    <location>
        <begin position="202"/>
        <end position="211"/>
    </location>
</feature>
<feature type="region of interest" description="Disordered" evidence="1">
    <location>
        <begin position="42"/>
        <end position="232"/>
    </location>
</feature>
<dbReference type="Proteomes" id="UP001163046">
    <property type="component" value="Unassembled WGS sequence"/>
</dbReference>
<feature type="compositionally biased region" description="Basic and acidic residues" evidence="1">
    <location>
        <begin position="42"/>
        <end position="57"/>
    </location>
</feature>
<feature type="compositionally biased region" description="Basic residues" evidence="1">
    <location>
        <begin position="185"/>
        <end position="196"/>
    </location>
</feature>
<feature type="compositionally biased region" description="Basic residues" evidence="1">
    <location>
        <begin position="129"/>
        <end position="141"/>
    </location>
</feature>
<feature type="compositionally biased region" description="Basic residues" evidence="1">
    <location>
        <begin position="212"/>
        <end position="228"/>
    </location>
</feature>
<accession>A0A9W9ZAM4</accession>
<protein>
    <submittedName>
        <fullName evidence="2">Uncharacterized protein</fullName>
    </submittedName>
</protein>
<dbReference type="AlphaFoldDB" id="A0A9W9ZAM4"/>
<evidence type="ECO:0000256" key="1">
    <source>
        <dbReference type="SAM" id="MobiDB-lite"/>
    </source>
</evidence>
<comment type="caution">
    <text evidence="2">The sequence shown here is derived from an EMBL/GenBank/DDBJ whole genome shotgun (WGS) entry which is preliminary data.</text>
</comment>
<sequence>MVSASLGGITVTGFFCLDCIENTDTWKEDLIDSLLEKLPEVHEDPAGEHLSQEESSRGRKQKIINYANIENETQELGPQEKKKKKSTTKVRPKSSSESSSDVSSSSDDLEASHLENELLSISKDAKVGSSKKHSSPKHTSPRKNTPSSVKVVKVASSKKPTCSSPKRTSPRKDTPSSVKVVKVGSSKKHSSPKRTSPRKDTPSSVKVVKVGSSKKHSSPKHTSPRKDRHPFFCQGQSYADDLVEEVASGVVPQELLRERGCMN</sequence>
<organism evidence="2 3">
    <name type="scientific">Desmophyllum pertusum</name>
    <dbReference type="NCBI Taxonomy" id="174260"/>
    <lineage>
        <taxon>Eukaryota</taxon>
        <taxon>Metazoa</taxon>
        <taxon>Cnidaria</taxon>
        <taxon>Anthozoa</taxon>
        <taxon>Hexacorallia</taxon>
        <taxon>Scleractinia</taxon>
        <taxon>Caryophylliina</taxon>
        <taxon>Caryophylliidae</taxon>
        <taxon>Desmophyllum</taxon>
    </lineage>
</organism>
<evidence type="ECO:0000313" key="2">
    <source>
        <dbReference type="EMBL" id="KAJ7377183.1"/>
    </source>
</evidence>
<reference evidence="2" key="1">
    <citation type="submission" date="2023-01" db="EMBL/GenBank/DDBJ databases">
        <title>Genome assembly of the deep-sea coral Lophelia pertusa.</title>
        <authorList>
            <person name="Herrera S."/>
            <person name="Cordes E."/>
        </authorList>
    </citation>
    <scope>NUCLEOTIDE SEQUENCE</scope>
    <source>
        <strain evidence="2">USNM1676648</strain>
        <tissue evidence="2">Polyp</tissue>
    </source>
</reference>
<gene>
    <name evidence="2" type="ORF">OS493_030383</name>
</gene>
<proteinExistence type="predicted"/>
<keyword evidence="3" id="KW-1185">Reference proteome</keyword>
<feature type="compositionally biased region" description="Low complexity" evidence="1">
    <location>
        <begin position="93"/>
        <end position="106"/>
    </location>
</feature>
<feature type="compositionally biased region" description="Low complexity" evidence="1">
    <location>
        <begin position="147"/>
        <end position="159"/>
    </location>
</feature>
<evidence type="ECO:0000313" key="3">
    <source>
        <dbReference type="Proteomes" id="UP001163046"/>
    </source>
</evidence>